<reference evidence="1 2" key="1">
    <citation type="submission" date="2020-10" db="EMBL/GenBank/DDBJ databases">
        <title>Connecting structure to function with the recovery of over 1000 high-quality activated sludge metagenome-assembled genomes encoding full-length rRNA genes using long-read sequencing.</title>
        <authorList>
            <person name="Singleton C.M."/>
            <person name="Petriglieri F."/>
            <person name="Kristensen J.M."/>
            <person name="Kirkegaard R.H."/>
            <person name="Michaelsen T.Y."/>
            <person name="Andersen M.H."/>
            <person name="Karst S.M."/>
            <person name="Dueholm M.S."/>
            <person name="Nielsen P.H."/>
            <person name="Albertsen M."/>
        </authorList>
    </citation>
    <scope>NUCLEOTIDE SEQUENCE [LARGE SCALE GENOMIC DNA]</scope>
    <source>
        <strain evidence="1">EsbW_18-Q3-R4-48_BATAC.285</strain>
    </source>
</reference>
<proteinExistence type="predicted"/>
<name>A0A935PU16_9PROT</name>
<evidence type="ECO:0000313" key="1">
    <source>
        <dbReference type="EMBL" id="MBK7673330.1"/>
    </source>
</evidence>
<sequence length="51" mass="5891">MIGTHKLFGKDVKFQRLGLVVIDKEHRFGQLPLQAQSLLAMHRLRLLVKPL</sequence>
<organism evidence="1 2">
    <name type="scientific">Candidatus Accumulibacter proximus</name>
    <dbReference type="NCBI Taxonomy" id="2954385"/>
    <lineage>
        <taxon>Bacteria</taxon>
        <taxon>Pseudomonadati</taxon>
        <taxon>Pseudomonadota</taxon>
        <taxon>Betaproteobacteria</taxon>
        <taxon>Candidatus Accumulibacter</taxon>
    </lineage>
</organism>
<dbReference type="AlphaFoldDB" id="A0A935PU16"/>
<dbReference type="EMBL" id="JADJMH010000001">
    <property type="protein sequence ID" value="MBK7673330.1"/>
    <property type="molecule type" value="Genomic_DNA"/>
</dbReference>
<dbReference type="Gene3D" id="3.40.50.300">
    <property type="entry name" value="P-loop containing nucleotide triphosphate hydrolases"/>
    <property type="match status" value="1"/>
</dbReference>
<dbReference type="InterPro" id="IPR027417">
    <property type="entry name" value="P-loop_NTPase"/>
</dbReference>
<gene>
    <name evidence="1" type="ORF">IPJ27_00380</name>
</gene>
<protein>
    <submittedName>
        <fullName evidence="1">Uncharacterized protein</fullName>
    </submittedName>
</protein>
<evidence type="ECO:0000313" key="2">
    <source>
        <dbReference type="Proteomes" id="UP000697998"/>
    </source>
</evidence>
<comment type="caution">
    <text evidence="1">The sequence shown here is derived from an EMBL/GenBank/DDBJ whole genome shotgun (WGS) entry which is preliminary data.</text>
</comment>
<accession>A0A935PU16</accession>
<dbReference type="Proteomes" id="UP000697998">
    <property type="component" value="Unassembled WGS sequence"/>
</dbReference>